<name>A0A5V6PUR4_SALET</name>
<feature type="region of interest" description="Disordered" evidence="1">
    <location>
        <begin position="203"/>
        <end position="228"/>
    </location>
</feature>
<comment type="caution">
    <text evidence="2">The sequence shown here is derived from an EMBL/GenBank/DDBJ whole genome shotgun (WGS) entry which is preliminary data.</text>
</comment>
<dbReference type="AlphaFoldDB" id="A0A5V6PUR4"/>
<protein>
    <submittedName>
        <fullName evidence="2">Exodeoxyribonuclease VIII</fullName>
    </submittedName>
</protein>
<sequence length="778" mass="86615">MIEEIKMTEQNLFILYAIPSEKIAAENGARKITLLYAAANIRQARAMAPLKFLEQYPDADDADFELVVYEDAPGLPRGALNVWDEEILSGYNWNEEARRPEPRAALPIEFEKLSSIMKIAVLVKYMTTKITSDMLPAALELTLDEASSFPGHIVEAISKTPTVASMYPERIIEAIKYVVDKCPTTKKWPEIKAQLANWQNSLKDTPRTPVEDNAQTATNSVPQLKPGSGDPERFDLIVAFLVAGVNPEKAGAADVKNAKFIKESRDAAWRAWRTTLVGIPGIYEFPESELYALTLDGMKDLKLIKDTEGRLAYVRSHLAGHALLPDYPAVNSEESNDNTQADEQSADQPQETPETITERQGPFYYRTPDGDVGRANKLPKLEAVITQGCEEITREQYMELKNQPSRDDVSRQLAAQRGEYVEGISDPNDPKWVKSEVTQPEVKNLGGGVFSVDGLMSEQSKQEEPQPDAIPSSVYTAPTPVEPATTQPAVDFQSVAASLEKDLSEKPAEALDNLKLWRTVMRTDPRFTKDITGTGFDGTSVNAEYMIMRATELFGPLGSGWGFEIQEDKLIPGAPMSEPVFNDKQIVGHRFLRDADGTLITEQHHSMRIRLWYETEDRDGSVISYGATPYMYKTKHGVKCDGEAPKKSLTDAIKKALSMLGFSADVWLGLYDKPEYVAEVGVEFGIKTASEKAEDTTRLRTELDEKMTRVAGTIESAVTANEAKKVFDTLAREIEIHRKSAEATGDGEHAKYLSGRLRRLNQIKDERIKALNEQEYSA</sequence>
<feature type="region of interest" description="Disordered" evidence="1">
    <location>
        <begin position="328"/>
        <end position="372"/>
    </location>
</feature>
<feature type="compositionally biased region" description="Polar residues" evidence="1">
    <location>
        <begin position="213"/>
        <end position="222"/>
    </location>
</feature>
<evidence type="ECO:0000313" key="2">
    <source>
        <dbReference type="EMBL" id="EBU8203408.1"/>
    </source>
</evidence>
<evidence type="ECO:0000256" key="1">
    <source>
        <dbReference type="SAM" id="MobiDB-lite"/>
    </source>
</evidence>
<organism evidence="2">
    <name type="scientific">Salmonella enterica subsp. enterica serovar Cardoner</name>
    <dbReference type="NCBI Taxonomy" id="2564309"/>
    <lineage>
        <taxon>Bacteria</taxon>
        <taxon>Pseudomonadati</taxon>
        <taxon>Pseudomonadota</taxon>
        <taxon>Gammaproteobacteria</taxon>
        <taxon>Enterobacterales</taxon>
        <taxon>Enterobacteriaceae</taxon>
        <taxon>Salmonella</taxon>
    </lineage>
</organism>
<proteinExistence type="predicted"/>
<gene>
    <name evidence="2" type="ORF">DLM21_03360</name>
</gene>
<feature type="compositionally biased region" description="Polar residues" evidence="1">
    <location>
        <begin position="337"/>
        <end position="355"/>
    </location>
</feature>
<accession>A0A5V6PUR4</accession>
<reference evidence="2" key="1">
    <citation type="submission" date="2018-05" db="EMBL/GenBank/DDBJ databases">
        <authorList>
            <person name="Ashton P.M."/>
            <person name="Dallman T."/>
            <person name="Nair S."/>
            <person name="De Pinna E."/>
            <person name="Peters T."/>
            <person name="Grant K."/>
        </authorList>
    </citation>
    <scope>NUCLEOTIDE SEQUENCE</scope>
    <source>
        <strain evidence="2">374031</strain>
    </source>
</reference>
<dbReference type="EMBL" id="AAHDIR010000002">
    <property type="protein sequence ID" value="EBU8203408.1"/>
    <property type="molecule type" value="Genomic_DNA"/>
</dbReference>